<organism evidence="9 10">
    <name type="scientific">Infirmifilum lucidum</name>
    <dbReference type="NCBI Taxonomy" id="2776706"/>
    <lineage>
        <taxon>Archaea</taxon>
        <taxon>Thermoproteota</taxon>
        <taxon>Thermoprotei</taxon>
        <taxon>Thermofilales</taxon>
        <taxon>Thermofilaceae</taxon>
        <taxon>Infirmifilum</taxon>
    </lineage>
</organism>
<keyword evidence="10" id="KW-1185">Reference proteome</keyword>
<evidence type="ECO:0000256" key="7">
    <source>
        <dbReference type="SAM" id="Phobius"/>
    </source>
</evidence>
<feature type="transmembrane region" description="Helical" evidence="7">
    <location>
        <begin position="41"/>
        <end position="60"/>
    </location>
</feature>
<dbReference type="FunCoup" id="A0A7L9FIE2">
    <property type="interactions" value="8"/>
</dbReference>
<dbReference type="InParanoid" id="A0A7L9FIE2"/>
<keyword evidence="4 7" id="KW-0812">Transmembrane</keyword>
<feature type="transmembrane region" description="Helical" evidence="7">
    <location>
        <begin position="266"/>
        <end position="288"/>
    </location>
</feature>
<feature type="transmembrane region" description="Helical" evidence="7">
    <location>
        <begin position="72"/>
        <end position="88"/>
    </location>
</feature>
<dbReference type="GeneID" id="59149842"/>
<evidence type="ECO:0000256" key="2">
    <source>
        <dbReference type="ARBA" id="ARBA00022448"/>
    </source>
</evidence>
<evidence type="ECO:0000259" key="8">
    <source>
        <dbReference type="PROSITE" id="PS50850"/>
    </source>
</evidence>
<name>A0A7L9FIE2_9CREN</name>
<accession>A0A7L9FIE2</accession>
<evidence type="ECO:0000256" key="6">
    <source>
        <dbReference type="ARBA" id="ARBA00023136"/>
    </source>
</evidence>
<evidence type="ECO:0000313" key="9">
    <source>
        <dbReference type="EMBL" id="QOJ78694.1"/>
    </source>
</evidence>
<dbReference type="PANTHER" id="PTHR23517">
    <property type="entry name" value="RESISTANCE PROTEIN MDTM, PUTATIVE-RELATED-RELATED"/>
    <property type="match status" value="1"/>
</dbReference>
<reference evidence="9 10" key="1">
    <citation type="submission" date="2020-10" db="EMBL/GenBank/DDBJ databases">
        <title>Thermofilum lucidum 3507LT sp. nov. a novel member of Thermofilaceae family isolated from Chile hot spring, and proposal of description order Thermofilales.</title>
        <authorList>
            <person name="Zayulina K.S."/>
            <person name="Elcheninov A.G."/>
            <person name="Toshchakov S.V."/>
            <person name="Kublanov I.V."/>
        </authorList>
    </citation>
    <scope>NUCLEOTIDE SEQUENCE [LARGE SCALE GENOMIC DNA]</scope>
    <source>
        <strain evidence="9 10">3507LT</strain>
    </source>
</reference>
<dbReference type="InterPro" id="IPR050171">
    <property type="entry name" value="MFS_Transporters"/>
</dbReference>
<feature type="transmembrane region" description="Helical" evidence="7">
    <location>
        <begin position="128"/>
        <end position="147"/>
    </location>
</feature>
<feature type="transmembrane region" description="Helical" evidence="7">
    <location>
        <begin position="342"/>
        <end position="360"/>
    </location>
</feature>
<dbReference type="InterPro" id="IPR011701">
    <property type="entry name" value="MFS"/>
</dbReference>
<dbReference type="GO" id="GO:0022857">
    <property type="term" value="F:transmembrane transporter activity"/>
    <property type="evidence" value="ECO:0007669"/>
    <property type="project" value="InterPro"/>
</dbReference>
<gene>
    <name evidence="9" type="ORF">IG193_08060</name>
</gene>
<dbReference type="EMBL" id="CP062310">
    <property type="protein sequence ID" value="QOJ78694.1"/>
    <property type="molecule type" value="Genomic_DNA"/>
</dbReference>
<feature type="transmembrane region" description="Helical" evidence="7">
    <location>
        <begin position="7"/>
        <end position="29"/>
    </location>
</feature>
<dbReference type="Pfam" id="PF07690">
    <property type="entry name" value="MFS_1"/>
    <property type="match status" value="1"/>
</dbReference>
<evidence type="ECO:0000256" key="3">
    <source>
        <dbReference type="ARBA" id="ARBA00022475"/>
    </source>
</evidence>
<dbReference type="RefSeq" id="WP_192818666.1">
    <property type="nucleotide sequence ID" value="NZ_CP062310.1"/>
</dbReference>
<feature type="transmembrane region" description="Helical" evidence="7">
    <location>
        <begin position="193"/>
        <end position="213"/>
    </location>
</feature>
<dbReference type="InterPro" id="IPR020846">
    <property type="entry name" value="MFS_dom"/>
</dbReference>
<dbReference type="KEGG" id="thel:IG193_08060"/>
<keyword evidence="6 7" id="KW-0472">Membrane</keyword>
<keyword evidence="2" id="KW-0813">Transport</keyword>
<dbReference type="Gene3D" id="1.20.1250.20">
    <property type="entry name" value="MFS general substrate transporter like domains"/>
    <property type="match status" value="1"/>
</dbReference>
<keyword evidence="5 7" id="KW-1133">Transmembrane helix</keyword>
<keyword evidence="3" id="KW-1003">Cell membrane</keyword>
<evidence type="ECO:0000256" key="1">
    <source>
        <dbReference type="ARBA" id="ARBA00004651"/>
    </source>
</evidence>
<dbReference type="SUPFAM" id="SSF103473">
    <property type="entry name" value="MFS general substrate transporter"/>
    <property type="match status" value="1"/>
</dbReference>
<dbReference type="AlphaFoldDB" id="A0A7L9FIE2"/>
<evidence type="ECO:0000313" key="10">
    <source>
        <dbReference type="Proteomes" id="UP000594121"/>
    </source>
</evidence>
<sequence>MGLQRILVPASFVFMVGVGSVVATLPVVLRQLSSNDVEVSLAVTVWGLAYLFSNIPAGVLADKLGANRTVPLAFFFNIAVGLYMYSAASPLGFAVARAIEGLLEALVWTGVFGLAARSENRLLGVSSIYAAIALGFTVGPLVASYLAPLSARLSFLVYSLCSLTSLLITLPLAREQPVGVGRVRIRFPKALVVLPPLIAALTVGLSESVLIVYSPVLASHGAVAGPQQLISAYYLSGLLGQVALRLAPQAIMREEYVFMSTATALLALKLLPEGIVVLGVAVLGFVNAQLASRSQAKVTEAMKGLESTGAGLANLAWALGYFAGSPLYSLFLNSSVSPRTGIALYLLASLAAQLSILLIAKAGSSRARRSHE</sequence>
<dbReference type="InterPro" id="IPR036259">
    <property type="entry name" value="MFS_trans_sf"/>
</dbReference>
<feature type="transmembrane region" description="Helical" evidence="7">
    <location>
        <begin position="94"/>
        <end position="116"/>
    </location>
</feature>
<dbReference type="PROSITE" id="PS50850">
    <property type="entry name" value="MFS"/>
    <property type="match status" value="1"/>
</dbReference>
<proteinExistence type="predicted"/>
<feature type="transmembrane region" description="Helical" evidence="7">
    <location>
        <begin position="153"/>
        <end position="173"/>
    </location>
</feature>
<dbReference type="GO" id="GO:0005886">
    <property type="term" value="C:plasma membrane"/>
    <property type="evidence" value="ECO:0007669"/>
    <property type="project" value="UniProtKB-SubCell"/>
</dbReference>
<evidence type="ECO:0000256" key="4">
    <source>
        <dbReference type="ARBA" id="ARBA00022692"/>
    </source>
</evidence>
<dbReference type="Proteomes" id="UP000594121">
    <property type="component" value="Chromosome"/>
</dbReference>
<comment type="subcellular location">
    <subcellularLocation>
        <location evidence="1">Cell membrane</location>
        <topology evidence="1">Multi-pass membrane protein</topology>
    </subcellularLocation>
</comment>
<feature type="domain" description="Major facilitator superfamily (MFS) profile" evidence="8">
    <location>
        <begin position="1"/>
        <end position="177"/>
    </location>
</feature>
<feature type="transmembrane region" description="Helical" evidence="7">
    <location>
        <begin position="309"/>
        <end position="330"/>
    </location>
</feature>
<protein>
    <submittedName>
        <fullName evidence="9">MFS transporter</fullName>
    </submittedName>
</protein>
<evidence type="ECO:0000256" key="5">
    <source>
        <dbReference type="ARBA" id="ARBA00022989"/>
    </source>
</evidence>